<accession>A0ABD0UY99</accession>
<reference evidence="1 2" key="1">
    <citation type="journal article" date="2024" name="Plant Biotechnol. J.">
        <title>Dendrobium thyrsiflorum genome and its molecular insights into genes involved in important horticultural traits.</title>
        <authorList>
            <person name="Chen B."/>
            <person name="Wang J.Y."/>
            <person name="Zheng P.J."/>
            <person name="Li K.L."/>
            <person name="Liang Y.M."/>
            <person name="Chen X.F."/>
            <person name="Zhang C."/>
            <person name="Zhao X."/>
            <person name="He X."/>
            <person name="Zhang G.Q."/>
            <person name="Liu Z.J."/>
            <person name="Xu Q."/>
        </authorList>
    </citation>
    <scope>NUCLEOTIDE SEQUENCE [LARGE SCALE GENOMIC DNA]</scope>
    <source>
        <strain evidence="1">GZMU011</strain>
    </source>
</reference>
<comment type="caution">
    <text evidence="1">The sequence shown here is derived from an EMBL/GenBank/DDBJ whole genome shotgun (WGS) entry which is preliminary data.</text>
</comment>
<organism evidence="1 2">
    <name type="scientific">Dendrobium thyrsiflorum</name>
    <name type="common">Pinecone-like raceme dendrobium</name>
    <name type="synonym">Orchid</name>
    <dbReference type="NCBI Taxonomy" id="117978"/>
    <lineage>
        <taxon>Eukaryota</taxon>
        <taxon>Viridiplantae</taxon>
        <taxon>Streptophyta</taxon>
        <taxon>Embryophyta</taxon>
        <taxon>Tracheophyta</taxon>
        <taxon>Spermatophyta</taxon>
        <taxon>Magnoliopsida</taxon>
        <taxon>Liliopsida</taxon>
        <taxon>Asparagales</taxon>
        <taxon>Orchidaceae</taxon>
        <taxon>Epidendroideae</taxon>
        <taxon>Malaxideae</taxon>
        <taxon>Dendrobiinae</taxon>
        <taxon>Dendrobium</taxon>
    </lineage>
</organism>
<dbReference type="Proteomes" id="UP001552299">
    <property type="component" value="Unassembled WGS sequence"/>
</dbReference>
<sequence>MVDPEIGHGFVYNSQGQVDILRSPFFDLNLEVDDTVNNYVDCIIFTLVPSIEEHLPSGQWRISGHPPTSSSPATFPLGKAVGVLLLSMASFSLLKFFSR</sequence>
<name>A0ABD0UY99_DENTH</name>
<protein>
    <submittedName>
        <fullName evidence="1">Uncharacterized protein</fullName>
    </submittedName>
</protein>
<dbReference type="AlphaFoldDB" id="A0ABD0UY99"/>
<evidence type="ECO:0000313" key="1">
    <source>
        <dbReference type="EMBL" id="KAL0915441.1"/>
    </source>
</evidence>
<gene>
    <name evidence="1" type="ORF">M5K25_015859</name>
</gene>
<evidence type="ECO:0000313" key="2">
    <source>
        <dbReference type="Proteomes" id="UP001552299"/>
    </source>
</evidence>
<dbReference type="EMBL" id="JANQDX010000012">
    <property type="protein sequence ID" value="KAL0915441.1"/>
    <property type="molecule type" value="Genomic_DNA"/>
</dbReference>
<keyword evidence="2" id="KW-1185">Reference proteome</keyword>
<proteinExistence type="predicted"/>